<name>Q3A3H9_SYNC1</name>
<organism evidence="1 2">
    <name type="scientific">Syntrophotalea carbinolica (strain DSM 2380 / NBRC 103641 / GraBd1)</name>
    <name type="common">Pelobacter carbinolicus</name>
    <dbReference type="NCBI Taxonomy" id="338963"/>
    <lineage>
        <taxon>Bacteria</taxon>
        <taxon>Pseudomonadati</taxon>
        <taxon>Thermodesulfobacteriota</taxon>
        <taxon>Desulfuromonadia</taxon>
        <taxon>Desulfuromonadales</taxon>
        <taxon>Syntrophotaleaceae</taxon>
        <taxon>Syntrophotalea</taxon>
    </lineage>
</organism>
<reference evidence="2" key="1">
    <citation type="submission" date="2005-10" db="EMBL/GenBank/DDBJ databases">
        <title>Complete sequence of Pelobacter carbinolicus DSM 2380.</title>
        <authorList>
            <person name="Copeland A."/>
            <person name="Lucas S."/>
            <person name="Lapidus A."/>
            <person name="Barry K."/>
            <person name="Detter J.C."/>
            <person name="Glavina T."/>
            <person name="Hammon N."/>
            <person name="Israni S."/>
            <person name="Pitluck S."/>
            <person name="Chertkov O."/>
            <person name="Schmutz J."/>
            <person name="Larimer F."/>
            <person name="Land M."/>
            <person name="Kyrpides N."/>
            <person name="Ivanova N."/>
            <person name="Richardson P."/>
        </authorList>
    </citation>
    <scope>NUCLEOTIDE SEQUENCE [LARGE SCALE GENOMIC DNA]</scope>
    <source>
        <strain evidence="2">DSM 2380 / NBRC 103641 / GraBd1</strain>
    </source>
</reference>
<gene>
    <name evidence="1" type="ordered locus">Pcar_1837</name>
</gene>
<protein>
    <submittedName>
        <fullName evidence="1">Uncharacterized protein</fullName>
    </submittedName>
</protein>
<dbReference type="AlphaFoldDB" id="Q3A3H9"/>
<dbReference type="EMBL" id="CP000142">
    <property type="protein sequence ID" value="ABA89078.1"/>
    <property type="molecule type" value="Genomic_DNA"/>
</dbReference>
<keyword evidence="2" id="KW-1185">Reference proteome</keyword>
<reference evidence="1 2" key="2">
    <citation type="journal article" date="2012" name="BMC Genomics">
        <title>The genome of Pelobacter carbinolicus reveals surprising metabolic capabilities and physiological features.</title>
        <authorList>
            <person name="Aklujkar M."/>
            <person name="Haveman S.A."/>
            <person name="Didonato R.Jr."/>
            <person name="Chertkov O."/>
            <person name="Han C.S."/>
            <person name="Land M.L."/>
            <person name="Brown P."/>
            <person name="Lovley D.R."/>
        </authorList>
    </citation>
    <scope>NUCLEOTIDE SEQUENCE [LARGE SCALE GENOMIC DNA]</scope>
    <source>
        <strain evidence="2">DSM 2380 / NBRC 103641 / GraBd1</strain>
    </source>
</reference>
<dbReference type="KEGG" id="pca:Pcar_1837"/>
<dbReference type="Proteomes" id="UP000002534">
    <property type="component" value="Chromosome"/>
</dbReference>
<sequence length="92" mass="10579">MKTYFLVIRARPVPGNPNFRVVPGVSAHFWVMERSPDGAMRRARHYLKHQGWDPERVEQDAMLSGPALHAWSQNETAGYRRAQDVGISMFLK</sequence>
<dbReference type="HOGENOM" id="CLU_2410623_0_0_7"/>
<evidence type="ECO:0000313" key="1">
    <source>
        <dbReference type="EMBL" id="ABA89078.1"/>
    </source>
</evidence>
<evidence type="ECO:0000313" key="2">
    <source>
        <dbReference type="Proteomes" id="UP000002534"/>
    </source>
</evidence>
<accession>Q3A3H9</accession>
<proteinExistence type="predicted"/>